<evidence type="ECO:0000313" key="1">
    <source>
        <dbReference type="EMBL" id="KRQ14692.1"/>
    </source>
</evidence>
<evidence type="ECO:0000313" key="2">
    <source>
        <dbReference type="Proteomes" id="UP000051936"/>
    </source>
</evidence>
<protein>
    <submittedName>
        <fullName evidence="1">Uncharacterized protein</fullName>
    </submittedName>
</protein>
<comment type="caution">
    <text evidence="1">The sequence shown here is derived from an EMBL/GenBank/DDBJ whole genome shotgun (WGS) entry which is preliminary data.</text>
</comment>
<sequence length="72" mass="8355">MLDREMSNKLPDSILRYANMISSAQQFYNEAAACRAQAERCSNQADRDSWMRLAKEWAELALAAERGQIFRR</sequence>
<dbReference type="EMBL" id="LJYG01000047">
    <property type="protein sequence ID" value="KRQ14692.1"/>
    <property type="molecule type" value="Genomic_DNA"/>
</dbReference>
<keyword evidence="2" id="KW-1185">Reference proteome</keyword>
<gene>
    <name evidence="1" type="ORF">AOQ71_12465</name>
</gene>
<accession>A0A0R3E3V9</accession>
<proteinExistence type="predicted"/>
<reference evidence="1 2" key="1">
    <citation type="submission" date="2015-09" db="EMBL/GenBank/DDBJ databases">
        <title>Draft Genome Sequence of Bradyrhizobium manausense Strain BR 3351T, a Novel Symbiotic Nitrogen-Fixing Alphaproteobacterium Isolated from Brazilian Amazon Rain Forest.</title>
        <authorList>
            <person name="De Araujo J.L."/>
            <person name="Zilli J.E."/>
        </authorList>
    </citation>
    <scope>NUCLEOTIDE SEQUENCE [LARGE SCALE GENOMIC DNA]</scope>
    <source>
        <strain evidence="1 2">BR3351</strain>
    </source>
</reference>
<organism evidence="1 2">
    <name type="scientific">Bradyrhizobium manausense</name>
    <dbReference type="NCBI Taxonomy" id="989370"/>
    <lineage>
        <taxon>Bacteria</taxon>
        <taxon>Pseudomonadati</taxon>
        <taxon>Pseudomonadota</taxon>
        <taxon>Alphaproteobacteria</taxon>
        <taxon>Hyphomicrobiales</taxon>
        <taxon>Nitrobacteraceae</taxon>
        <taxon>Bradyrhizobium</taxon>
    </lineage>
</organism>
<name>A0A0R3E3V9_9BRAD</name>
<dbReference type="Proteomes" id="UP000051936">
    <property type="component" value="Unassembled WGS sequence"/>
</dbReference>
<dbReference type="AlphaFoldDB" id="A0A0R3E3V9"/>